<dbReference type="OrthoDB" id="4966223at2"/>
<protein>
    <submittedName>
        <fullName evidence="2">FR47-like protein</fullName>
    </submittedName>
</protein>
<dbReference type="AlphaFoldDB" id="A0A327W259"/>
<comment type="caution">
    <text evidence="2">The sequence shown here is derived from an EMBL/GenBank/DDBJ whole genome shotgun (WGS) entry which is preliminary data.</text>
</comment>
<keyword evidence="3" id="KW-1185">Reference proteome</keyword>
<accession>A0A327W259</accession>
<evidence type="ECO:0000313" key="2">
    <source>
        <dbReference type="EMBL" id="RAJ82124.1"/>
    </source>
</evidence>
<proteinExistence type="predicted"/>
<evidence type="ECO:0000259" key="1">
    <source>
        <dbReference type="Pfam" id="PF08445"/>
    </source>
</evidence>
<dbReference type="Gene3D" id="3.40.630.30">
    <property type="match status" value="1"/>
</dbReference>
<dbReference type="EMBL" id="QLMA01000004">
    <property type="protein sequence ID" value="RAJ82124.1"/>
    <property type="molecule type" value="Genomic_DNA"/>
</dbReference>
<name>A0A327W259_9BACT</name>
<dbReference type="CDD" id="cd04301">
    <property type="entry name" value="NAT_SF"/>
    <property type="match status" value="1"/>
</dbReference>
<sequence>MHLKDPFLLIRDGFFFIFREYMPTRLPYDPADPFLVETWLKGWAIARGTMGPVPDQGGFRIDVGWPDQLVRYVFPQLCAGWQDLQHTIDQPYIFLKVCATPEQIRPLLLPPWEICPPGFMMRKIWGDRQAAVQLPSSYYMETTPGATPKARIFTSSGELAALGSIAMVGEYAIFDRIATEPAHQRKGLGSAVMTALSNMVIQQGATTGLLVATTQGKALYSTLNWELYAPYTTIVIPAADR</sequence>
<dbReference type="InterPro" id="IPR016181">
    <property type="entry name" value="Acyl_CoA_acyltransferase"/>
</dbReference>
<dbReference type="InterPro" id="IPR013653">
    <property type="entry name" value="GCN5-like_dom"/>
</dbReference>
<dbReference type="GO" id="GO:0016747">
    <property type="term" value="F:acyltransferase activity, transferring groups other than amino-acyl groups"/>
    <property type="evidence" value="ECO:0007669"/>
    <property type="project" value="InterPro"/>
</dbReference>
<dbReference type="SUPFAM" id="SSF55729">
    <property type="entry name" value="Acyl-CoA N-acyltransferases (Nat)"/>
    <property type="match status" value="1"/>
</dbReference>
<reference evidence="2 3" key="1">
    <citation type="submission" date="2018-06" db="EMBL/GenBank/DDBJ databases">
        <title>Genomic Encyclopedia of Archaeal and Bacterial Type Strains, Phase II (KMG-II): from individual species to whole genera.</title>
        <authorList>
            <person name="Goeker M."/>
        </authorList>
    </citation>
    <scope>NUCLEOTIDE SEQUENCE [LARGE SCALE GENOMIC DNA]</scope>
    <source>
        <strain evidence="2 3">DSM 29821</strain>
    </source>
</reference>
<organism evidence="2 3">
    <name type="scientific">Chitinophaga dinghuensis</name>
    <dbReference type="NCBI Taxonomy" id="1539050"/>
    <lineage>
        <taxon>Bacteria</taxon>
        <taxon>Pseudomonadati</taxon>
        <taxon>Bacteroidota</taxon>
        <taxon>Chitinophagia</taxon>
        <taxon>Chitinophagales</taxon>
        <taxon>Chitinophagaceae</taxon>
        <taxon>Chitinophaga</taxon>
    </lineage>
</organism>
<dbReference type="Pfam" id="PF08445">
    <property type="entry name" value="FR47"/>
    <property type="match status" value="1"/>
</dbReference>
<feature type="domain" description="GCN5-related N-acetyltransferase Rv2170-like" evidence="1">
    <location>
        <begin position="174"/>
        <end position="228"/>
    </location>
</feature>
<evidence type="ECO:0000313" key="3">
    <source>
        <dbReference type="Proteomes" id="UP000249819"/>
    </source>
</evidence>
<gene>
    <name evidence="2" type="ORF">CLV59_104349</name>
</gene>
<dbReference type="Proteomes" id="UP000249819">
    <property type="component" value="Unassembled WGS sequence"/>
</dbReference>